<evidence type="ECO:0000256" key="1">
    <source>
        <dbReference type="ARBA" id="ARBA00022741"/>
    </source>
</evidence>
<evidence type="ECO:0000259" key="5">
    <source>
        <dbReference type="PROSITE" id="PS51193"/>
    </source>
</evidence>
<name>A0A8J4M5C4_9PROT</name>
<evidence type="ECO:0000256" key="3">
    <source>
        <dbReference type="ARBA" id="ARBA00022840"/>
    </source>
</evidence>
<dbReference type="GO" id="GO:0003678">
    <property type="term" value="F:DNA helicase activity"/>
    <property type="evidence" value="ECO:0007669"/>
    <property type="project" value="TreeGrafter"/>
</dbReference>
<dbReference type="Pfam" id="PF13307">
    <property type="entry name" value="Helicase_C_2"/>
    <property type="match status" value="1"/>
</dbReference>
<organism evidence="6">
    <name type="scientific">Acidicaldus sp</name>
    <dbReference type="NCBI Taxonomy" id="1872105"/>
    <lineage>
        <taxon>Bacteria</taxon>
        <taxon>Pseudomonadati</taxon>
        <taxon>Pseudomonadota</taxon>
        <taxon>Alphaproteobacteria</taxon>
        <taxon>Acetobacterales</taxon>
        <taxon>Acetobacteraceae</taxon>
        <taxon>Acidicaldus</taxon>
    </lineage>
</organism>
<dbReference type="AlphaFoldDB" id="A0A8J4M5C4"/>
<dbReference type="GO" id="GO:0005524">
    <property type="term" value="F:ATP binding"/>
    <property type="evidence" value="ECO:0007669"/>
    <property type="project" value="UniProtKB-KW"/>
</dbReference>
<feature type="domain" description="Helicase ATP-binding" evidence="5">
    <location>
        <begin position="201"/>
        <end position="487"/>
    </location>
</feature>
<dbReference type="SUPFAM" id="SSF52540">
    <property type="entry name" value="P-loop containing nucleoside triphosphate hydrolases"/>
    <property type="match status" value="1"/>
</dbReference>
<keyword evidence="3" id="KW-0067">ATP-binding</keyword>
<comment type="similarity">
    <text evidence="4">Belongs to the helicase family. DinG subfamily.</text>
</comment>
<dbReference type="PANTHER" id="PTHR11472">
    <property type="entry name" value="DNA REPAIR DEAD HELICASE RAD3/XP-D SUBFAMILY MEMBER"/>
    <property type="match status" value="1"/>
</dbReference>
<keyword evidence="1" id="KW-0547">Nucleotide-binding</keyword>
<keyword evidence="2" id="KW-0378">Hydrolase</keyword>
<comment type="caution">
    <text evidence="6">The sequence shown here is derived from an EMBL/GenBank/DDBJ whole genome shotgun (WGS) entry which is preliminary data.</text>
</comment>
<keyword evidence="6" id="KW-0347">Helicase</keyword>
<dbReference type="PROSITE" id="PS51193">
    <property type="entry name" value="HELICASE_ATP_BIND_2"/>
    <property type="match status" value="1"/>
</dbReference>
<dbReference type="EMBL" id="DTQM01000052">
    <property type="protein sequence ID" value="HGC42117.1"/>
    <property type="molecule type" value="Genomic_DNA"/>
</dbReference>
<accession>A0A8J4M5C4</accession>
<reference evidence="6" key="1">
    <citation type="journal article" date="2020" name="mSystems">
        <title>Genome- and Community-Level Interaction Insights into Carbon Utilization and Element Cycling Functions of Hydrothermarchaeota in Hydrothermal Sediment.</title>
        <authorList>
            <person name="Zhou Z."/>
            <person name="Liu Y."/>
            <person name="Xu W."/>
            <person name="Pan J."/>
            <person name="Luo Z.H."/>
            <person name="Li M."/>
        </authorList>
    </citation>
    <scope>NUCLEOTIDE SEQUENCE</scope>
    <source>
        <strain evidence="6">SpSt-997</strain>
    </source>
</reference>
<dbReference type="GO" id="GO:0016818">
    <property type="term" value="F:hydrolase activity, acting on acid anhydrides, in phosphorus-containing anhydrides"/>
    <property type="evidence" value="ECO:0007669"/>
    <property type="project" value="InterPro"/>
</dbReference>
<dbReference type="InterPro" id="IPR006555">
    <property type="entry name" value="ATP-dep_Helicase_C"/>
</dbReference>
<dbReference type="Gene3D" id="3.40.50.300">
    <property type="entry name" value="P-loop containing nucleotide triphosphate hydrolases"/>
    <property type="match status" value="2"/>
</dbReference>
<evidence type="ECO:0000256" key="2">
    <source>
        <dbReference type="ARBA" id="ARBA00022801"/>
    </source>
</evidence>
<dbReference type="InterPro" id="IPR014013">
    <property type="entry name" value="Helic_SF1/SF2_ATP-bd_DinG/Rad3"/>
</dbReference>
<dbReference type="GO" id="GO:0003676">
    <property type="term" value="F:nucleic acid binding"/>
    <property type="evidence" value="ECO:0007669"/>
    <property type="project" value="InterPro"/>
</dbReference>
<dbReference type="GO" id="GO:0006139">
    <property type="term" value="P:nucleobase-containing compound metabolic process"/>
    <property type="evidence" value="ECO:0007669"/>
    <property type="project" value="InterPro"/>
</dbReference>
<dbReference type="PANTHER" id="PTHR11472:SF34">
    <property type="entry name" value="REGULATOR OF TELOMERE ELONGATION HELICASE 1"/>
    <property type="match status" value="1"/>
</dbReference>
<evidence type="ECO:0000256" key="4">
    <source>
        <dbReference type="ARBA" id="ARBA00038058"/>
    </source>
</evidence>
<sequence>MTDPGAALPALITHAGGAALLTALGEIIVEKAGRGARGRIAAALEAGPPPLLVHAPATWRWLGLSPRPALDLLELFAFVRPAEALVPTPRGLAAALDLTPWPAAPEAQPSVLGAAAAALLRGLAAARNVPRNRDAAALAAALGAAGWPWAPLVLAALGAPAARPAAEAVAIWRRLPEWQEAAPPPPPSAHPVGAAEARARLAEILGDAAEARPGQSDYAAAVTAAFAPRTARGAPHLMLAEAGTGIGKTLGYIAPASLWAARNHAPVWISTFTRHLQRQIETELTRLYPDRALRRLRSVVRKGRENYLCLLNFQDATTGLGGGALPVGLGLIARWALATEDGDIQGGDLPGWFAELFGQNFILALADRRGECIHAACPHWRRCFVEHAIRRSAEAELVVANHALVMSQAAYFWNWGEAHDDAPPPTRYVFDEGHHLFDAADAAFAVALSGLETAELRRWLLGAEGSRSRARGLRARLADMLAERPALESALEAALIAARALPAPGWAGRLAAGENLLGEHGNTAEAFFAALDHQIEARQREGPGGVSRGAVEVDLFPLDPAVAAAGEAFARALARLAAPLEKLRAGLAALLDEAAETLDSAMRTRIEAACRTLRRRALERLAAWREMLAALAASPPVPGTRPRHIQFLRRETFGERGVEVGLHRHWLDPTEPFAATLAAPAHGILITSATLCDAGAGDPVAAWEAAEARVGANYLPLPAIRAALPSPFDYATQTRVFVVDDLAIGDVAALAGAFRALFLAARGGALGLFTAIARLRAVHARLAPALAEAGIALYAQHVDALHNATLVDIFRAEEESCLLGTDAMRDGVDVPGQALRLVVFERVPWPRPDILHRERRIHLALGAPGAYDDRLARLRLRQAFGRLIRGHRDRGVFVLLDRRMPSRLYPAFPEGVPIRRAGLAAAVAATAEFLADPAP</sequence>
<evidence type="ECO:0000313" key="6">
    <source>
        <dbReference type="EMBL" id="HGC42117.1"/>
    </source>
</evidence>
<gene>
    <name evidence="6" type="ORF">ENY07_02685</name>
</gene>
<dbReference type="SMART" id="SM00491">
    <property type="entry name" value="HELICc2"/>
    <property type="match status" value="1"/>
</dbReference>
<dbReference type="InterPro" id="IPR045028">
    <property type="entry name" value="DinG/Rad3-like"/>
</dbReference>
<dbReference type="InterPro" id="IPR027417">
    <property type="entry name" value="P-loop_NTPase"/>
</dbReference>
<proteinExistence type="inferred from homology"/>
<protein>
    <submittedName>
        <fullName evidence="6">ATP-dependent DNA helicase</fullName>
    </submittedName>
</protein>